<keyword evidence="4 7" id="KW-0378">Hydrolase</keyword>
<dbReference type="EMBL" id="RYFG02000069">
    <property type="protein sequence ID" value="TRW98065.1"/>
    <property type="molecule type" value="Genomic_DNA"/>
</dbReference>
<keyword evidence="6" id="KW-0106">Calcium</keyword>
<dbReference type="PROSITE" id="PS00137">
    <property type="entry name" value="SUBTILASE_HIS"/>
    <property type="match status" value="1"/>
</dbReference>
<dbReference type="PROSITE" id="PS51829">
    <property type="entry name" value="P_HOMO_B"/>
    <property type="match status" value="1"/>
</dbReference>
<dbReference type="PRINTS" id="PR00723">
    <property type="entry name" value="SUBTILISIN"/>
</dbReference>
<protein>
    <submittedName>
        <fullName evidence="10">S8 family serine peptidase</fullName>
    </submittedName>
</protein>
<dbReference type="InterPro" id="IPR034182">
    <property type="entry name" value="Kexin/furin"/>
</dbReference>
<dbReference type="InterPro" id="IPR023827">
    <property type="entry name" value="Peptidase_S8_Asp-AS"/>
</dbReference>
<dbReference type="InterPro" id="IPR000209">
    <property type="entry name" value="Peptidase_S8/S53_dom"/>
</dbReference>
<dbReference type="InterPro" id="IPR036852">
    <property type="entry name" value="Peptidase_S8/S53_dom_sf"/>
</dbReference>
<evidence type="ECO:0000256" key="5">
    <source>
        <dbReference type="ARBA" id="ARBA00022825"/>
    </source>
</evidence>
<comment type="caution">
    <text evidence="10">The sequence shown here is derived from an EMBL/GenBank/DDBJ whole genome shotgun (WGS) entry which is preliminary data.</text>
</comment>
<evidence type="ECO:0000313" key="11">
    <source>
        <dbReference type="Proteomes" id="UP000733744"/>
    </source>
</evidence>
<keyword evidence="11" id="KW-1185">Reference proteome</keyword>
<gene>
    <name evidence="10" type="ORF">EKO24_007365</name>
</gene>
<dbReference type="Pfam" id="PF01483">
    <property type="entry name" value="P_proprotein"/>
    <property type="match status" value="1"/>
</dbReference>
<dbReference type="InterPro" id="IPR008979">
    <property type="entry name" value="Galactose-bd-like_sf"/>
</dbReference>
<dbReference type="PANTHER" id="PTHR42884">
    <property type="entry name" value="PROPROTEIN CONVERTASE SUBTILISIN/KEXIN-RELATED"/>
    <property type="match status" value="1"/>
</dbReference>
<dbReference type="Gene3D" id="3.40.50.200">
    <property type="entry name" value="Peptidase S8/S53 domain"/>
    <property type="match status" value="1"/>
</dbReference>
<organism evidence="10 11">
    <name type="scientific">Candidatus Methylobacter oryzae</name>
    <dbReference type="NCBI Taxonomy" id="2497749"/>
    <lineage>
        <taxon>Bacteria</taxon>
        <taxon>Pseudomonadati</taxon>
        <taxon>Pseudomonadota</taxon>
        <taxon>Gammaproteobacteria</taxon>
        <taxon>Methylococcales</taxon>
        <taxon>Methylococcaceae</taxon>
        <taxon>Methylobacter</taxon>
    </lineage>
</organism>
<evidence type="ECO:0000256" key="2">
    <source>
        <dbReference type="ARBA" id="ARBA00022670"/>
    </source>
</evidence>
<dbReference type="CDD" id="cd04059">
    <property type="entry name" value="Peptidases_S8_Protein_convertases_Kexins_Furin-like"/>
    <property type="match status" value="1"/>
</dbReference>
<evidence type="ECO:0000256" key="3">
    <source>
        <dbReference type="ARBA" id="ARBA00022729"/>
    </source>
</evidence>
<dbReference type="PROSITE" id="PS00136">
    <property type="entry name" value="SUBTILASE_ASP"/>
    <property type="match status" value="1"/>
</dbReference>
<feature type="signal peptide" evidence="8">
    <location>
        <begin position="1"/>
        <end position="27"/>
    </location>
</feature>
<feature type="active site" description="Charge relay system" evidence="7">
    <location>
        <position position="176"/>
    </location>
</feature>
<evidence type="ECO:0000259" key="9">
    <source>
        <dbReference type="PROSITE" id="PS51829"/>
    </source>
</evidence>
<proteinExistence type="inferred from homology"/>
<dbReference type="PROSITE" id="PS00138">
    <property type="entry name" value="SUBTILASE_SER"/>
    <property type="match status" value="1"/>
</dbReference>
<dbReference type="InterPro" id="IPR023828">
    <property type="entry name" value="Peptidase_S8_Ser-AS"/>
</dbReference>
<feature type="chain" id="PRO_5047508103" evidence="8">
    <location>
        <begin position="28"/>
        <end position="611"/>
    </location>
</feature>
<dbReference type="Proteomes" id="UP000733744">
    <property type="component" value="Unassembled WGS sequence"/>
</dbReference>
<keyword evidence="2 7" id="KW-0645">Protease</keyword>
<keyword evidence="5 7" id="KW-0720">Serine protease</keyword>
<dbReference type="InterPro" id="IPR002884">
    <property type="entry name" value="P_dom"/>
</dbReference>
<evidence type="ECO:0000256" key="6">
    <source>
        <dbReference type="ARBA" id="ARBA00022837"/>
    </source>
</evidence>
<evidence type="ECO:0000256" key="7">
    <source>
        <dbReference type="PROSITE-ProRule" id="PRU01240"/>
    </source>
</evidence>
<dbReference type="Pfam" id="PF00082">
    <property type="entry name" value="Peptidase_S8"/>
    <property type="match status" value="1"/>
</dbReference>
<name>A0ABY3CCA6_9GAMM</name>
<evidence type="ECO:0000256" key="8">
    <source>
        <dbReference type="SAM" id="SignalP"/>
    </source>
</evidence>
<dbReference type="Gene3D" id="2.60.120.260">
    <property type="entry name" value="Galactose-binding domain-like"/>
    <property type="match status" value="1"/>
</dbReference>
<feature type="active site" description="Charge relay system" evidence="7">
    <location>
        <position position="211"/>
    </location>
</feature>
<comment type="similarity">
    <text evidence="1">Belongs to the peptidase S8 family. Furin subfamily.</text>
</comment>
<dbReference type="PROSITE" id="PS51892">
    <property type="entry name" value="SUBTILASE"/>
    <property type="match status" value="1"/>
</dbReference>
<dbReference type="InterPro" id="IPR015500">
    <property type="entry name" value="Peptidase_S8_subtilisin-rel"/>
</dbReference>
<dbReference type="PANTHER" id="PTHR42884:SF14">
    <property type="entry name" value="NEUROENDOCRINE CONVERTASE 1"/>
    <property type="match status" value="1"/>
</dbReference>
<feature type="active site" description="Charge relay system" evidence="7">
    <location>
        <position position="401"/>
    </location>
</feature>
<dbReference type="SUPFAM" id="SSF49785">
    <property type="entry name" value="Galactose-binding domain-like"/>
    <property type="match status" value="1"/>
</dbReference>
<dbReference type="RefSeq" id="WP_127030550.1">
    <property type="nucleotide sequence ID" value="NZ_RYFG02000069.1"/>
</dbReference>
<evidence type="ECO:0000313" key="10">
    <source>
        <dbReference type="EMBL" id="TRW98065.1"/>
    </source>
</evidence>
<evidence type="ECO:0000256" key="4">
    <source>
        <dbReference type="ARBA" id="ARBA00022801"/>
    </source>
</evidence>
<reference evidence="10 11" key="1">
    <citation type="journal article" date="2019" name="Antonie Van Leeuwenhoek">
        <title>Description of 'Ca. Methylobacter oryzae' KRF1, a novel species from the environmentally important Methylobacter clade 2.</title>
        <authorList>
            <person name="Khatri K."/>
            <person name="Mohite J.A."/>
            <person name="Pandit P.S."/>
            <person name="Bahulikar R."/>
            <person name="Rahalkar M.C."/>
        </authorList>
    </citation>
    <scope>NUCLEOTIDE SEQUENCE [LARGE SCALE GENOMIC DNA]</scope>
    <source>
        <strain evidence="10 11">KRF1</strain>
    </source>
</reference>
<dbReference type="InterPro" id="IPR022398">
    <property type="entry name" value="Peptidase_S8_His-AS"/>
</dbReference>
<feature type="domain" description="P/Homo B" evidence="9">
    <location>
        <begin position="476"/>
        <end position="611"/>
    </location>
</feature>
<sequence length="611" mass="63924">MLPKSFIFKLPAAALFALTVSSGKNVAASTAWDPATPDRVTVSTIDLGNNRYTNVVATFNSVISIGNGAPTHNYDSYDPATGLLTISTIKVGTATYNDVVIAITGVISVGGVTPINATEPSTEIIPNDPLFADQWHLKNTGQTGIDRVAGKIGEDLNVSQAWASATGKGIQIAIIDDGLDIHHEDLNVVAGKSWNYITNTYGDPSSTIGSHGTSCAGLAAAKGNNGIGVTGVAYNAKQVGYNLLSVTTSSFDADSVTKDLQSNHIYSNSYGAADNNGLLEPSAEAWQQAIDTGISTGRQGKGVIYTWAAGNGAPEDRSDYDGQANYQGVLAIGSLNDQGTKSSYSEPGSNLLAMAYGGEYCSSHAVTTIDITGIEGSNDGTSNPEDYIGQPNYTRCMNGTSAATPEISGVAALLLEVNPALSWRDVRAILAQTARKNDPTHSDWITNGGGFHINHNYGYGVVDAAAAVNSAKTWKNIPAQKTATASANLTTPLTIADNNAATTSIIKLSNSGIHKLEFVDINITSNHPEVGDLKITLTSPAGTSSTLTTVHDCKLEDITVSCGSSLNDGMRFGVVRLMGEAADGNWTLSVRDGRPRDTGKLIAWNIKAYGY</sequence>
<keyword evidence="3 8" id="KW-0732">Signal</keyword>
<evidence type="ECO:0000256" key="1">
    <source>
        <dbReference type="ARBA" id="ARBA00005325"/>
    </source>
</evidence>
<accession>A0ABY3CCA6</accession>
<dbReference type="SUPFAM" id="SSF52743">
    <property type="entry name" value="Subtilisin-like"/>
    <property type="match status" value="1"/>
</dbReference>